<keyword evidence="3" id="KW-1185">Reference proteome</keyword>
<sequence length="246" mass="27111">MWPKNISTAAPISASTRPSSATPTIYRSALLTSPHPCESAFELQQRLPCDNAHFQPTMQAVFCSDKHFDVEESEGTSKDDLQLCYSDISHIYRRDTSLNGQSRSAGWRPSDALQERRSRSLCRQCNPIDDLSQTRANLLLSRAERAHLLVALRRLYPLTLLNNQDLDDACHRRHCSRSSRSHRSSSSYTSSPTTSSAGSTASIPSASTAPSHSISSSQSSGHPRLSVSSLLCEDPEANHTATRARR</sequence>
<dbReference type="AlphaFoldDB" id="A0A165U7I1"/>
<evidence type="ECO:0000256" key="1">
    <source>
        <dbReference type="SAM" id="MobiDB-lite"/>
    </source>
</evidence>
<feature type="region of interest" description="Disordered" evidence="1">
    <location>
        <begin position="174"/>
        <end position="246"/>
    </location>
</feature>
<reference evidence="2 3" key="1">
    <citation type="journal article" date="2016" name="Mol. Biol. Evol.">
        <title>Comparative Genomics of Early-Diverging Mushroom-Forming Fungi Provides Insights into the Origins of Lignocellulose Decay Capabilities.</title>
        <authorList>
            <person name="Nagy L.G."/>
            <person name="Riley R."/>
            <person name="Tritt A."/>
            <person name="Adam C."/>
            <person name="Daum C."/>
            <person name="Floudas D."/>
            <person name="Sun H."/>
            <person name="Yadav J.S."/>
            <person name="Pangilinan J."/>
            <person name="Larsson K.H."/>
            <person name="Matsuura K."/>
            <person name="Barry K."/>
            <person name="Labutti K."/>
            <person name="Kuo R."/>
            <person name="Ohm R.A."/>
            <person name="Bhattacharya S.S."/>
            <person name="Shirouzu T."/>
            <person name="Yoshinaga Y."/>
            <person name="Martin F.M."/>
            <person name="Grigoriev I.V."/>
            <person name="Hibbett D.S."/>
        </authorList>
    </citation>
    <scope>NUCLEOTIDE SEQUENCE [LARGE SCALE GENOMIC DNA]</scope>
    <source>
        <strain evidence="2 3">HHB14362 ss-1</strain>
    </source>
</reference>
<feature type="region of interest" description="Disordered" evidence="1">
    <location>
        <begin position="1"/>
        <end position="20"/>
    </location>
</feature>
<proteinExistence type="predicted"/>
<dbReference type="InParanoid" id="A0A165U7I1"/>
<feature type="compositionally biased region" description="Low complexity" evidence="1">
    <location>
        <begin position="184"/>
        <end position="223"/>
    </location>
</feature>
<organism evidence="2 3">
    <name type="scientific">Neolentinus lepideus HHB14362 ss-1</name>
    <dbReference type="NCBI Taxonomy" id="1314782"/>
    <lineage>
        <taxon>Eukaryota</taxon>
        <taxon>Fungi</taxon>
        <taxon>Dikarya</taxon>
        <taxon>Basidiomycota</taxon>
        <taxon>Agaricomycotina</taxon>
        <taxon>Agaricomycetes</taxon>
        <taxon>Gloeophyllales</taxon>
        <taxon>Gloeophyllaceae</taxon>
        <taxon>Neolentinus</taxon>
    </lineage>
</organism>
<evidence type="ECO:0000313" key="3">
    <source>
        <dbReference type="Proteomes" id="UP000076761"/>
    </source>
</evidence>
<protein>
    <submittedName>
        <fullName evidence="2">Uncharacterized protein</fullName>
    </submittedName>
</protein>
<accession>A0A165U7I1</accession>
<gene>
    <name evidence="2" type="ORF">NEOLEDRAFT_58247</name>
</gene>
<feature type="compositionally biased region" description="Basic residues" evidence="1">
    <location>
        <begin position="174"/>
        <end position="183"/>
    </location>
</feature>
<dbReference type="Proteomes" id="UP000076761">
    <property type="component" value="Unassembled WGS sequence"/>
</dbReference>
<dbReference type="EMBL" id="KV425560">
    <property type="protein sequence ID" value="KZT27759.1"/>
    <property type="molecule type" value="Genomic_DNA"/>
</dbReference>
<evidence type="ECO:0000313" key="2">
    <source>
        <dbReference type="EMBL" id="KZT27759.1"/>
    </source>
</evidence>
<name>A0A165U7I1_9AGAM</name>